<gene>
    <name evidence="7" type="ORF">GA0070618_5377</name>
</gene>
<dbReference type="Gene3D" id="3.90.780.10">
    <property type="entry name" value="5'-Nucleotidase, C-terminal domain"/>
    <property type="match status" value="1"/>
</dbReference>
<dbReference type="Proteomes" id="UP000198253">
    <property type="component" value="Chromosome I"/>
</dbReference>
<dbReference type="SUPFAM" id="SSF55816">
    <property type="entry name" value="5'-nucleotidase (syn. UDP-sugar hydrolase), C-terminal domain"/>
    <property type="match status" value="1"/>
</dbReference>
<keyword evidence="8" id="KW-1185">Reference proteome</keyword>
<dbReference type="GO" id="GO:0030288">
    <property type="term" value="C:outer membrane-bounded periplasmic space"/>
    <property type="evidence" value="ECO:0007669"/>
    <property type="project" value="TreeGrafter"/>
</dbReference>
<evidence type="ECO:0000256" key="1">
    <source>
        <dbReference type="ARBA" id="ARBA00022729"/>
    </source>
</evidence>
<dbReference type="AlphaFoldDB" id="A0A1C4ZJV9"/>
<feature type="signal peptide" evidence="2">
    <location>
        <begin position="1"/>
        <end position="29"/>
    </location>
</feature>
<evidence type="ECO:0000259" key="5">
    <source>
        <dbReference type="Pfam" id="PF00149"/>
    </source>
</evidence>
<evidence type="ECO:0000256" key="3">
    <source>
        <dbReference type="SAM" id="MobiDB-lite"/>
    </source>
</evidence>
<comment type="similarity">
    <text evidence="2">Belongs to the 5'-nucleotidase family.</text>
</comment>
<keyword evidence="1 2" id="KW-0732">Signal</keyword>
<proteinExistence type="inferred from homology"/>
<dbReference type="InterPro" id="IPR004843">
    <property type="entry name" value="Calcineurin-like_PHP"/>
</dbReference>
<dbReference type="GO" id="GO:0008768">
    <property type="term" value="F:UDP-sugar diphosphatase activity"/>
    <property type="evidence" value="ECO:0007669"/>
    <property type="project" value="TreeGrafter"/>
</dbReference>
<keyword evidence="2" id="KW-0378">Hydrolase</keyword>
<evidence type="ECO:0000313" key="7">
    <source>
        <dbReference type="EMBL" id="SCF33273.1"/>
    </source>
</evidence>
<dbReference type="InterPro" id="IPR036907">
    <property type="entry name" value="5'-Nucleotdase_C_sf"/>
</dbReference>
<dbReference type="SUPFAM" id="SSF56300">
    <property type="entry name" value="Metallo-dependent phosphatases"/>
    <property type="match status" value="1"/>
</dbReference>
<dbReference type="Gene3D" id="3.60.21.10">
    <property type="match status" value="1"/>
</dbReference>
<sequence length="610" mass="62901">MRSKLVRTVVATVATTLVVLGVAPSPAQAAATEVQILGFNDFHGRLEAPSAGVGGAAQMAGMIKQLKAANDKTVVLSAGDNIGASPFISLVQKDEPTLDFLKMIGLDASSIGNHELDRGFDDLNDRVIPRGGFPYLAANVYRGSEPAPGRLEESTVLTVGDVRIGVVGAVTVETPSLVSPAGIRGLQFKDPTTEANRVAAKLKADDKVDAVVLLVHEGSETSGTDTTACTGVANPATPFGKIVTGASANINVIISAHTHVSYKCAYDVPNLGHKRLVMQTGRYGDALDQVKLTIAGGKVTAAEGAVLPIKGYPEDPAVAKLVADAKAEADIQGKVKIGEITADIKRAVAADGAEDRGNESVLGNFIADVQLEATKANNRGGAQIAFMNPGGLRADLVKRPDGSVTFADAAAVQPFANDLITRSYTGKQIKAALEQQWQPAGASRPFLHLGVSKGFSYVYDPNGPAGNRVIADRIFLDGKVIDLNGTYRVTVNSFLASGGDNFTALGDGSDSFATGDNDLTVLVDYFQAKSPVTADTVERAYTVGQPGAPVAGGGSNDGTGNGGGAGDDGPGLPITGANTATIVVAGVILLIVGIVAILSARRRRIRLTVE</sequence>
<dbReference type="EMBL" id="LT607413">
    <property type="protein sequence ID" value="SCF33273.1"/>
    <property type="molecule type" value="Genomic_DNA"/>
</dbReference>
<dbReference type="InterPro" id="IPR029052">
    <property type="entry name" value="Metallo-depent_PP-like"/>
</dbReference>
<keyword evidence="2" id="KW-0547">Nucleotide-binding</keyword>
<dbReference type="GO" id="GO:0009166">
    <property type="term" value="P:nucleotide catabolic process"/>
    <property type="evidence" value="ECO:0007669"/>
    <property type="project" value="InterPro"/>
</dbReference>
<feature type="domain" description="Calcineurin-like phosphoesterase" evidence="5">
    <location>
        <begin position="36"/>
        <end position="260"/>
    </location>
</feature>
<feature type="transmembrane region" description="Helical" evidence="4">
    <location>
        <begin position="580"/>
        <end position="600"/>
    </location>
</feature>
<name>A0A1C4ZJV9_MICEC</name>
<dbReference type="PANTHER" id="PTHR11575">
    <property type="entry name" value="5'-NUCLEOTIDASE-RELATED"/>
    <property type="match status" value="1"/>
</dbReference>
<accession>A0A1C4ZJV9</accession>
<dbReference type="OrthoDB" id="1016457at2"/>
<feature type="region of interest" description="Disordered" evidence="3">
    <location>
        <begin position="545"/>
        <end position="567"/>
    </location>
</feature>
<protein>
    <submittedName>
        <fullName evidence="7">LPXTG-motif cell wall anchor domain-containing protein</fullName>
    </submittedName>
</protein>
<dbReference type="RefSeq" id="WP_088984074.1">
    <property type="nucleotide sequence ID" value="NZ_LT607413.1"/>
</dbReference>
<keyword evidence="4" id="KW-1133">Transmembrane helix</keyword>
<evidence type="ECO:0000256" key="2">
    <source>
        <dbReference type="RuleBase" id="RU362119"/>
    </source>
</evidence>
<evidence type="ECO:0000313" key="8">
    <source>
        <dbReference type="Proteomes" id="UP000198253"/>
    </source>
</evidence>
<feature type="chain" id="PRO_5008449620" evidence="2">
    <location>
        <begin position="30"/>
        <end position="610"/>
    </location>
</feature>
<dbReference type="InParanoid" id="A0A1C4ZJV9"/>
<dbReference type="PANTHER" id="PTHR11575:SF24">
    <property type="entry name" value="5'-NUCLEOTIDASE"/>
    <property type="match status" value="1"/>
</dbReference>
<feature type="compositionally biased region" description="Gly residues" evidence="3">
    <location>
        <begin position="550"/>
        <end position="567"/>
    </location>
</feature>
<dbReference type="InterPro" id="IPR008334">
    <property type="entry name" value="5'-Nucleotdase_C"/>
</dbReference>
<dbReference type="Pfam" id="PF00149">
    <property type="entry name" value="Metallophos"/>
    <property type="match status" value="1"/>
</dbReference>
<dbReference type="GO" id="GO:0008253">
    <property type="term" value="F:5'-nucleotidase activity"/>
    <property type="evidence" value="ECO:0007669"/>
    <property type="project" value="TreeGrafter"/>
</dbReference>
<keyword evidence="4" id="KW-0472">Membrane</keyword>
<dbReference type="Pfam" id="PF02872">
    <property type="entry name" value="5_nucleotid_C"/>
    <property type="match status" value="1"/>
</dbReference>
<keyword evidence="4" id="KW-0812">Transmembrane</keyword>
<dbReference type="InterPro" id="IPR006179">
    <property type="entry name" value="5_nucleotidase/apyrase"/>
</dbReference>
<dbReference type="PRINTS" id="PR01607">
    <property type="entry name" value="APYRASEFAMLY"/>
</dbReference>
<evidence type="ECO:0000259" key="6">
    <source>
        <dbReference type="Pfam" id="PF02872"/>
    </source>
</evidence>
<organism evidence="7 8">
    <name type="scientific">Micromonospora echinospora</name>
    <name type="common">Micromonospora purpurea</name>
    <dbReference type="NCBI Taxonomy" id="1877"/>
    <lineage>
        <taxon>Bacteria</taxon>
        <taxon>Bacillati</taxon>
        <taxon>Actinomycetota</taxon>
        <taxon>Actinomycetes</taxon>
        <taxon>Micromonosporales</taxon>
        <taxon>Micromonosporaceae</taxon>
        <taxon>Micromonospora</taxon>
    </lineage>
</organism>
<dbReference type="NCBIfam" id="TIGR01167">
    <property type="entry name" value="LPXTG_anchor"/>
    <property type="match status" value="1"/>
</dbReference>
<feature type="domain" description="5'-Nucleotidase C-terminal" evidence="6">
    <location>
        <begin position="349"/>
        <end position="506"/>
    </location>
</feature>
<reference evidence="8" key="1">
    <citation type="submission" date="2016-06" db="EMBL/GenBank/DDBJ databases">
        <authorList>
            <person name="Varghese N."/>
            <person name="Submissions Spin"/>
        </authorList>
    </citation>
    <scope>NUCLEOTIDE SEQUENCE [LARGE SCALE GENOMIC DNA]</scope>
    <source>
        <strain evidence="8">DSM 43816</strain>
    </source>
</reference>
<evidence type="ECO:0000256" key="4">
    <source>
        <dbReference type="SAM" id="Phobius"/>
    </source>
</evidence>
<dbReference type="GO" id="GO:0000166">
    <property type="term" value="F:nucleotide binding"/>
    <property type="evidence" value="ECO:0007669"/>
    <property type="project" value="UniProtKB-KW"/>
</dbReference>